<evidence type="ECO:0000313" key="2">
    <source>
        <dbReference type="Proteomes" id="UP000032946"/>
    </source>
</evidence>
<dbReference type="AlphaFoldDB" id="A0A9P1KDA8"/>
<protein>
    <submittedName>
        <fullName evidence="1">Uncharacterized protein</fullName>
    </submittedName>
</protein>
<dbReference type="EMBL" id="FO818640">
    <property type="protein sequence ID" value="CDM94419.1"/>
    <property type="molecule type" value="Genomic_DNA"/>
</dbReference>
<gene>
    <name evidence="1" type="ORF">ARTHRO_12093</name>
</gene>
<reference evidence="1 2" key="1">
    <citation type="submission" date="2014-02" db="EMBL/GenBank/DDBJ databases">
        <authorList>
            <person name="Genoscope - CEA"/>
        </authorList>
    </citation>
    <scope>NUCLEOTIDE SEQUENCE [LARGE SCALE GENOMIC DNA]</scope>
    <source>
        <strain evidence="1 2">PCC 8005</strain>
    </source>
</reference>
<sequence>MISAISALFHTRTSRTIRLHFSLLPVSNIAHLLMGRALEGLQRSVYTGIPSLDLSYPPGYF</sequence>
<name>A0A9P1KDA8_9CYAN</name>
<accession>A0A9P1KDA8</accession>
<keyword evidence="2" id="KW-1185">Reference proteome</keyword>
<dbReference type="Proteomes" id="UP000032946">
    <property type="component" value="Chromosome"/>
</dbReference>
<organism evidence="1 2">
    <name type="scientific">Limnospira indica PCC 8005</name>
    <dbReference type="NCBI Taxonomy" id="376219"/>
    <lineage>
        <taxon>Bacteria</taxon>
        <taxon>Bacillati</taxon>
        <taxon>Cyanobacteriota</taxon>
        <taxon>Cyanophyceae</taxon>
        <taxon>Oscillatoriophycideae</taxon>
        <taxon>Oscillatoriales</taxon>
        <taxon>Sirenicapillariaceae</taxon>
        <taxon>Limnospira</taxon>
    </lineage>
</organism>
<evidence type="ECO:0000313" key="1">
    <source>
        <dbReference type="EMBL" id="CDM94419.1"/>
    </source>
</evidence>
<proteinExistence type="predicted"/>